<evidence type="ECO:0000256" key="4">
    <source>
        <dbReference type="SAM" id="SignalP"/>
    </source>
</evidence>
<evidence type="ECO:0000313" key="6">
    <source>
        <dbReference type="EMBL" id="MEX3173434.1"/>
    </source>
</evidence>
<accession>A0ABV3UKV4</accession>
<evidence type="ECO:0000256" key="2">
    <source>
        <dbReference type="ARBA" id="ARBA00022729"/>
    </source>
</evidence>
<dbReference type="PANTHER" id="PTHR33420:SF31">
    <property type="entry name" value="TYPE 1 FIMBRIN D-MANNOSE SPECIFIC ADHESIN"/>
    <property type="match status" value="1"/>
</dbReference>
<dbReference type="Pfam" id="PF00419">
    <property type="entry name" value="Fimbrial"/>
    <property type="match status" value="1"/>
</dbReference>
<feature type="signal peptide" evidence="4">
    <location>
        <begin position="1"/>
        <end position="24"/>
    </location>
</feature>
<comment type="caution">
    <text evidence="6">The sequence shown here is derived from an EMBL/GenBank/DDBJ whole genome shotgun (WGS) entry which is preliminary data.</text>
</comment>
<keyword evidence="7" id="KW-1185">Reference proteome</keyword>
<gene>
    <name evidence="6" type="ORF">AB4M04_15255</name>
</gene>
<protein>
    <submittedName>
        <fullName evidence="6">Fimbrial protein</fullName>
    </submittedName>
</protein>
<evidence type="ECO:0000259" key="5">
    <source>
        <dbReference type="Pfam" id="PF00419"/>
    </source>
</evidence>
<keyword evidence="3" id="KW-0281">Fimbrium</keyword>
<feature type="domain" description="Fimbrial-type adhesion" evidence="5">
    <location>
        <begin position="195"/>
        <end position="338"/>
    </location>
</feature>
<reference evidence="6 7" key="1">
    <citation type="submission" date="2024-07" db="EMBL/GenBank/DDBJ databases">
        <title>Genomes of novel Serratia strains from suburban soil.</title>
        <authorList>
            <person name="Markert E.X."/>
            <person name="Severe K."/>
            <person name="Severe L."/>
            <person name="Twing K.I."/>
            <person name="Ward L.M."/>
        </authorList>
    </citation>
    <scope>NUCLEOTIDE SEQUENCE [LARGE SCALE GENOMIC DNA]</scope>
    <source>
        <strain evidence="6 7">3C-UT</strain>
    </source>
</reference>
<name>A0ABV3UKV4_9GAMM</name>
<comment type="subcellular location">
    <subcellularLocation>
        <location evidence="1">Fimbrium</location>
    </subcellularLocation>
</comment>
<dbReference type="PANTHER" id="PTHR33420">
    <property type="entry name" value="FIMBRIAL SUBUNIT ELFA-RELATED"/>
    <property type="match status" value="1"/>
</dbReference>
<dbReference type="EMBL" id="JBFQXQ010000001">
    <property type="protein sequence ID" value="MEX3173434.1"/>
    <property type="molecule type" value="Genomic_DNA"/>
</dbReference>
<dbReference type="Proteomes" id="UP001558101">
    <property type="component" value="Unassembled WGS sequence"/>
</dbReference>
<evidence type="ECO:0000313" key="7">
    <source>
        <dbReference type="Proteomes" id="UP001558101"/>
    </source>
</evidence>
<proteinExistence type="predicted"/>
<sequence>MFKKIMKLGLGAILLLLWHSGAWAGTGWCTASGGTKVFTAPFTYNLTDPSQNVAGRVIKNAYYWSLPSTYPGSCDCSGSGVTYFKAEVPLSDVAYKNGADTYYSVNEYLAVATDVWQAGYVNRYISTPFTNEGDGYPGPCGNQPLGFGTGAYGHVHLYFKKAFVGQSVIPSTTVMRIFGSKTAGSYSATPLAIVNISGTITVPQSCRINDGQVINIEFGNILSNALKTKGAGPTGYAAKVEQLAYVCTNMAQGVKLSFTFKGQASPDDSNALATNNPDVGVRLEDINGAVLTPNSGKLSAVLDHATQAGSTSFKSYPVNTTGKEPAAGEFKSTATIITNIE</sequence>
<evidence type="ECO:0000256" key="1">
    <source>
        <dbReference type="ARBA" id="ARBA00004561"/>
    </source>
</evidence>
<evidence type="ECO:0000256" key="3">
    <source>
        <dbReference type="ARBA" id="ARBA00023263"/>
    </source>
</evidence>
<organism evidence="6 7">
    <name type="scientific">Serratia quinivorans</name>
    <dbReference type="NCBI Taxonomy" id="137545"/>
    <lineage>
        <taxon>Bacteria</taxon>
        <taxon>Pseudomonadati</taxon>
        <taxon>Pseudomonadota</taxon>
        <taxon>Gammaproteobacteria</taxon>
        <taxon>Enterobacterales</taxon>
        <taxon>Yersiniaceae</taxon>
        <taxon>Serratia</taxon>
    </lineage>
</organism>
<keyword evidence="2 4" id="KW-0732">Signal</keyword>
<dbReference type="InterPro" id="IPR000259">
    <property type="entry name" value="Adhesion_dom_fimbrial"/>
</dbReference>
<dbReference type="InterPro" id="IPR050263">
    <property type="entry name" value="Bact_Fimbrial_Adh_Pro"/>
</dbReference>
<feature type="chain" id="PRO_5045375500" evidence="4">
    <location>
        <begin position="25"/>
        <end position="341"/>
    </location>
</feature>
<dbReference type="RefSeq" id="WP_218218355.1">
    <property type="nucleotide sequence ID" value="NZ_CAMIRF010000016.1"/>
</dbReference>